<dbReference type="Proteomes" id="UP000887579">
    <property type="component" value="Unplaced"/>
</dbReference>
<organism evidence="1 2">
    <name type="scientific">Panagrolaimus sp. ES5</name>
    <dbReference type="NCBI Taxonomy" id="591445"/>
    <lineage>
        <taxon>Eukaryota</taxon>
        <taxon>Metazoa</taxon>
        <taxon>Ecdysozoa</taxon>
        <taxon>Nematoda</taxon>
        <taxon>Chromadorea</taxon>
        <taxon>Rhabditida</taxon>
        <taxon>Tylenchina</taxon>
        <taxon>Panagrolaimomorpha</taxon>
        <taxon>Panagrolaimoidea</taxon>
        <taxon>Panagrolaimidae</taxon>
        <taxon>Panagrolaimus</taxon>
    </lineage>
</organism>
<evidence type="ECO:0000313" key="1">
    <source>
        <dbReference type="Proteomes" id="UP000887579"/>
    </source>
</evidence>
<protein>
    <submittedName>
        <fullName evidence="2">Uncharacterized protein</fullName>
    </submittedName>
</protein>
<accession>A0AC34FVV4</accession>
<evidence type="ECO:0000313" key="2">
    <source>
        <dbReference type="WBParaSite" id="ES5_v2.g21610.t1"/>
    </source>
</evidence>
<name>A0AC34FVV4_9BILA</name>
<reference evidence="2" key="1">
    <citation type="submission" date="2022-11" db="UniProtKB">
        <authorList>
            <consortium name="WormBaseParasite"/>
        </authorList>
    </citation>
    <scope>IDENTIFICATION</scope>
</reference>
<sequence>MKHIQLFFLCFLIINFVGSIEYHGSRRFYTSVIDGKVHIALHVVKEPVKLIFPKSKTFTNLVSDIKLYSVTENGKCEDQINTLKFKLLINVEKYLRGEIRVIALDEDEKVVTMYLYEKCRRIERADDYKSKSIDGKYVDLEGGECFENGAPFQSYASTKNRMELQVNESFACQAYFILPTYMEIENYKLPEIHRLGLNDSFAGHDETFWWKTGNGDMLPSGVSFDSNKNVKIDVLKSTKIIPYFFRIGTGQPIPSLKFNFGSNCNGAKFELFVNLQDSSDCKIGVKVIQDGYEISTKNGVLKKIKDSTKSPTLIFGENQVYVKVASPLSINEFET</sequence>
<proteinExistence type="predicted"/>
<dbReference type="WBParaSite" id="ES5_v2.g21610.t1">
    <property type="protein sequence ID" value="ES5_v2.g21610.t1"/>
    <property type="gene ID" value="ES5_v2.g21610"/>
</dbReference>